<dbReference type="EMBL" id="CM045760">
    <property type="protein sequence ID" value="KAI8024855.1"/>
    <property type="molecule type" value="Genomic_DNA"/>
</dbReference>
<protein>
    <submittedName>
        <fullName evidence="1">Lysophospholipid acyltransferase LPEAT2</fullName>
    </submittedName>
</protein>
<proteinExistence type="predicted"/>
<evidence type="ECO:0000313" key="1">
    <source>
        <dbReference type="EMBL" id="KAI8024855.1"/>
    </source>
</evidence>
<keyword evidence="2" id="KW-1185">Reference proteome</keyword>
<reference evidence="1 2" key="1">
    <citation type="journal article" date="2022" name="Plant J.">
        <title>Chromosome-level genome of Camellia lanceoleosa provides a valuable resource for understanding genome evolution and self-incompatibility.</title>
        <authorList>
            <person name="Gong W."/>
            <person name="Xiao S."/>
            <person name="Wang L."/>
            <person name="Liao Z."/>
            <person name="Chang Y."/>
            <person name="Mo W."/>
            <person name="Hu G."/>
            <person name="Li W."/>
            <person name="Zhao G."/>
            <person name="Zhu H."/>
            <person name="Hu X."/>
            <person name="Ji K."/>
            <person name="Xiang X."/>
            <person name="Song Q."/>
            <person name="Yuan D."/>
            <person name="Jin S."/>
            <person name="Zhang L."/>
        </authorList>
    </citation>
    <scope>NUCLEOTIDE SEQUENCE [LARGE SCALE GENOMIC DNA]</scope>
    <source>
        <strain evidence="1">SQ_2022a</strain>
    </source>
</reference>
<name>A0ACC0IIV9_9ERIC</name>
<evidence type="ECO:0000313" key="2">
    <source>
        <dbReference type="Proteomes" id="UP001060215"/>
    </source>
</evidence>
<organism evidence="1 2">
    <name type="scientific">Camellia lanceoleosa</name>
    <dbReference type="NCBI Taxonomy" id="1840588"/>
    <lineage>
        <taxon>Eukaryota</taxon>
        <taxon>Viridiplantae</taxon>
        <taxon>Streptophyta</taxon>
        <taxon>Embryophyta</taxon>
        <taxon>Tracheophyta</taxon>
        <taxon>Spermatophyta</taxon>
        <taxon>Magnoliopsida</taxon>
        <taxon>eudicotyledons</taxon>
        <taxon>Gunneridae</taxon>
        <taxon>Pentapetalae</taxon>
        <taxon>asterids</taxon>
        <taxon>Ericales</taxon>
        <taxon>Theaceae</taxon>
        <taxon>Camellia</taxon>
    </lineage>
</organism>
<comment type="caution">
    <text evidence="1">The sequence shown here is derived from an EMBL/GenBank/DDBJ whole genome shotgun (WGS) entry which is preliminary data.</text>
</comment>
<sequence length="77" mass="9121">MNISQWNNNFKKIGLHSLSSLTSLWIQEDEEEEEVIVRYPHVHFDQSWGNIALGKLVFRMFIDSQFHGVWSWIVSQS</sequence>
<accession>A0ACC0IIV9</accession>
<keyword evidence="1" id="KW-0808">Transferase</keyword>
<dbReference type="Proteomes" id="UP001060215">
    <property type="component" value="Chromosome 3"/>
</dbReference>
<gene>
    <name evidence="1" type="ORF">LOK49_LG02G01051</name>
</gene>
<keyword evidence="1" id="KW-0012">Acyltransferase</keyword>